<dbReference type="EMBL" id="CP031390">
    <property type="protein sequence ID" value="QPH19214.1"/>
    <property type="molecule type" value="Genomic_DNA"/>
</dbReference>
<proteinExistence type="predicted"/>
<dbReference type="AlphaFoldDB" id="A0A7U3Q3N1"/>
<dbReference type="Proteomes" id="UP000594364">
    <property type="component" value="Chromosome 6"/>
</dbReference>
<reference evidence="2 3" key="1">
    <citation type="journal article" date="2018" name="PLoS Genet.">
        <title>Repeat elements organise 3D genome structure and mediate transcription in the filamentous fungus Epichloe festucae.</title>
        <authorList>
            <person name="Winter D.J."/>
            <person name="Ganley A.R.D."/>
            <person name="Young C.A."/>
            <person name="Liachko I."/>
            <person name="Schardl C.L."/>
            <person name="Dupont P.Y."/>
            <person name="Berry D."/>
            <person name="Ram A."/>
            <person name="Scott B."/>
            <person name="Cox M.P."/>
        </authorList>
    </citation>
    <scope>NUCLEOTIDE SEQUENCE [LARGE SCALE GENOMIC DNA]</scope>
    <source>
        <strain evidence="2 3">Fl1</strain>
    </source>
</reference>
<feature type="region of interest" description="Disordered" evidence="1">
    <location>
        <begin position="27"/>
        <end position="46"/>
    </location>
</feature>
<evidence type="ECO:0000313" key="3">
    <source>
        <dbReference type="Proteomes" id="UP000594364"/>
    </source>
</evidence>
<protein>
    <submittedName>
        <fullName evidence="2">Uncharacterized protein</fullName>
    </submittedName>
</protein>
<sequence length="79" mass="8785">MSINGNQTDYLEDKKIVEVRLVLWRSSASPPAAASENSESDATRSGEHIMAVESYNAVQYKASMPRTEWGDNIDFAAEF</sequence>
<evidence type="ECO:0000313" key="2">
    <source>
        <dbReference type="EMBL" id="QPH19214.1"/>
    </source>
</evidence>
<name>A0A7U3Q3N1_EPIFF</name>
<evidence type="ECO:0000256" key="1">
    <source>
        <dbReference type="SAM" id="MobiDB-lite"/>
    </source>
</evidence>
<feature type="compositionally biased region" description="Low complexity" evidence="1">
    <location>
        <begin position="27"/>
        <end position="37"/>
    </location>
</feature>
<accession>A0A7U3Q3N1</accession>
<keyword evidence="3" id="KW-1185">Reference proteome</keyword>
<gene>
    <name evidence="2" type="ORF">C2857_004388</name>
</gene>
<organism evidence="2 3">
    <name type="scientific">Epichloe festucae (strain Fl1)</name>
    <dbReference type="NCBI Taxonomy" id="877507"/>
    <lineage>
        <taxon>Eukaryota</taxon>
        <taxon>Fungi</taxon>
        <taxon>Dikarya</taxon>
        <taxon>Ascomycota</taxon>
        <taxon>Pezizomycotina</taxon>
        <taxon>Sordariomycetes</taxon>
        <taxon>Hypocreomycetidae</taxon>
        <taxon>Hypocreales</taxon>
        <taxon>Clavicipitaceae</taxon>
        <taxon>Epichloe</taxon>
    </lineage>
</organism>